<dbReference type="Gene3D" id="1.20.910.10">
    <property type="entry name" value="Heme oxygenase-like"/>
    <property type="match status" value="1"/>
</dbReference>
<accession>A0ABM8C8H5</accession>
<dbReference type="Proteomes" id="UP001163336">
    <property type="component" value="Chromosome"/>
</dbReference>
<name>A0ABM8C8H5_9BURK</name>
<sequence length="224" mass="25037">MNFFDQLQSATLAERQEMFSIPIIQDALQGQVVTSQYIAFLSQAYHHVKHTVPLLMACGSRLGERHEWLREAIAEYIEEEVGHQEWILSDIRACGGDAEAVRRARPHPSTELMVAYAYHQVDRGNPVGFFGMVHVLEGTSTALATHAAGTIQTALSLPQEAFSYLSSHGSLDLEHVAFFEQLMNRLEDDADREAVVHMARMMYGLYGNVFRSLPRGEALFGKAA</sequence>
<dbReference type="SMART" id="SM01236">
    <property type="entry name" value="Haem_oxygenase_2"/>
    <property type="match status" value="1"/>
</dbReference>
<proteinExistence type="predicted"/>
<dbReference type="SUPFAM" id="SSF48613">
    <property type="entry name" value="Heme oxygenase-like"/>
    <property type="match status" value="1"/>
</dbReference>
<keyword evidence="2" id="KW-1185">Reference proteome</keyword>
<dbReference type="RefSeq" id="WP_281908339.1">
    <property type="nucleotide sequence ID" value="NZ_AP026966.1"/>
</dbReference>
<dbReference type="InterPro" id="IPR016084">
    <property type="entry name" value="Haem_Oase-like_multi-hlx"/>
</dbReference>
<organism evidence="1 2">
    <name type="scientific">Massilia varians</name>
    <dbReference type="NCBI Taxonomy" id="457921"/>
    <lineage>
        <taxon>Bacteria</taxon>
        <taxon>Pseudomonadati</taxon>
        <taxon>Pseudomonadota</taxon>
        <taxon>Betaproteobacteria</taxon>
        <taxon>Burkholderiales</taxon>
        <taxon>Oxalobacteraceae</taxon>
        <taxon>Telluria group</taxon>
        <taxon>Massilia</taxon>
    </lineage>
</organism>
<evidence type="ECO:0000313" key="1">
    <source>
        <dbReference type="EMBL" id="BDT59575.1"/>
    </source>
</evidence>
<gene>
    <name evidence="1" type="ORF">MasN3_30690</name>
</gene>
<evidence type="ECO:0000313" key="2">
    <source>
        <dbReference type="Proteomes" id="UP001163336"/>
    </source>
</evidence>
<protein>
    <submittedName>
        <fullName evidence="1">Biliverdin-producing heme oxygenase</fullName>
    </submittedName>
</protein>
<dbReference type="EMBL" id="AP026966">
    <property type="protein sequence ID" value="BDT59575.1"/>
    <property type="molecule type" value="Genomic_DNA"/>
</dbReference>
<reference evidence="1" key="1">
    <citation type="submission" date="2022-11" db="EMBL/GenBank/DDBJ databases">
        <title>Isolation and characterization of PLA-degrading bacterium Massilia sp. from Antarctic soil.</title>
        <authorList>
            <person name="Sato K."/>
            <person name="Gomez-Fuentes C."/>
            <person name="Ahmad S.A."/>
            <person name="Zulkharnain A."/>
        </authorList>
    </citation>
    <scope>NUCLEOTIDE SEQUENCE</scope>
    <source>
        <strain evidence="1">N-3</strain>
    </source>
</reference>
<dbReference type="Pfam" id="PF14518">
    <property type="entry name" value="Haem_oxygenas_2"/>
    <property type="match status" value="1"/>
</dbReference>